<dbReference type="SUPFAM" id="SSF53474">
    <property type="entry name" value="alpha/beta-Hydrolases"/>
    <property type="match status" value="1"/>
</dbReference>
<proteinExistence type="inferred from homology"/>
<evidence type="ECO:0000256" key="7">
    <source>
        <dbReference type="ARBA" id="ARBA00023167"/>
    </source>
</evidence>
<feature type="active site" evidence="10">
    <location>
        <position position="350"/>
    </location>
</feature>
<keyword evidence="3 10" id="KW-0963">Cytoplasm</keyword>
<evidence type="ECO:0000256" key="9">
    <source>
        <dbReference type="ARBA" id="ARBA00049043"/>
    </source>
</evidence>
<dbReference type="SUPFAM" id="SSF54631">
    <property type="entry name" value="CBS-domain pair"/>
    <property type="match status" value="1"/>
</dbReference>
<dbReference type="EMBL" id="LN515531">
    <property type="protein sequence ID" value="CEA14365.1"/>
    <property type="molecule type" value="Genomic_DNA"/>
</dbReference>
<evidence type="ECO:0000256" key="4">
    <source>
        <dbReference type="ARBA" id="ARBA00022605"/>
    </source>
</evidence>
<sequence>MKKESVGVVETKYYNLSEELILDGGDSLKDVTIAYETYGALNKQKSNAILVCHALSGNAHVAGWHEGDRKPGWWDNIIGPGKCLDTDRYFIICSNVLGGCQGSTGPSSQNPETGKQYALEFPIITIKDMVKAQKKLIDHLQIKQLFSVVGGSMGGMQVLQWCVSYPDMVRSAIPIATTSYSSPQQIAFNEVGRRAIISDPHWNEGNYYEGEFPDSGLALARMIGHITYLSNESMYEKFGRRLQDKEEYSFDFSTDFEVESYLHYQGDTFTKRFDANSYLYISKAIDYFDLTENGTVSLSEALKDVKARVLVISVDSDWLYTPAESKEIVMALTANEVDVSYCQIKSSYGHDAFLLEAGQLSYIINGFFSETLVVDVMTLNAATITEDSSIEEAAELMLDEKVTHLPVVSEDRRMLGIVTAWDISKAVALKYDKLDQIMTCDVVTALPQDPIELAARKMRKHNISSLPVVNDHGNVLGLITTDHISTLIAGDKY</sequence>
<name>A0A090I7X6_METFO</name>
<keyword evidence="4 10" id="KW-0028">Amino-acid biosynthesis</keyword>
<feature type="active site" description="Nucleophile" evidence="10">
    <location>
        <position position="152"/>
    </location>
</feature>
<dbReference type="AlphaFoldDB" id="A0A090I7X6"/>
<evidence type="ECO:0000256" key="8">
    <source>
        <dbReference type="ARBA" id="ARBA00023315"/>
    </source>
</evidence>
<evidence type="ECO:0000259" key="12">
    <source>
        <dbReference type="PROSITE" id="PS51371"/>
    </source>
</evidence>
<dbReference type="GO" id="GO:0009092">
    <property type="term" value="P:homoserine metabolic process"/>
    <property type="evidence" value="ECO:0007669"/>
    <property type="project" value="TreeGrafter"/>
</dbReference>
<keyword evidence="5 10" id="KW-0808">Transferase</keyword>
<comment type="function">
    <text evidence="1 10">Transfers an acetyl group from acetyl-CoA to L-homoserine, forming acetyl-L-homoserine.</text>
</comment>
<dbReference type="InterPro" id="IPR046342">
    <property type="entry name" value="CBS_dom_sf"/>
</dbReference>
<evidence type="ECO:0000256" key="10">
    <source>
        <dbReference type="HAMAP-Rule" id="MF_00296"/>
    </source>
</evidence>
<evidence type="ECO:0000256" key="11">
    <source>
        <dbReference type="PROSITE-ProRule" id="PRU00703"/>
    </source>
</evidence>
<dbReference type="InterPro" id="IPR000644">
    <property type="entry name" value="CBS_dom"/>
</dbReference>
<dbReference type="Pfam" id="PF00571">
    <property type="entry name" value="CBS"/>
    <property type="match status" value="2"/>
</dbReference>
<dbReference type="HAMAP" id="MF_00296">
    <property type="entry name" value="MetX_acyltransf"/>
    <property type="match status" value="1"/>
</dbReference>
<evidence type="ECO:0000313" key="13">
    <source>
        <dbReference type="EMBL" id="CEA14365.1"/>
    </source>
</evidence>
<dbReference type="EC" id="2.3.1.31" evidence="10"/>
<dbReference type="KEGG" id="mfi:DSM1535_2041"/>
<protein>
    <recommendedName>
        <fullName evidence="10">Homoserine O-acetyltransferase</fullName>
        <shortName evidence="10">HAT</shortName>
        <ecNumber evidence="10">2.3.1.31</ecNumber>
    </recommendedName>
    <alternativeName>
        <fullName evidence="10">Homoserine transacetylase</fullName>
        <shortName evidence="10">HTA</shortName>
    </alternativeName>
</protein>
<dbReference type="FunFam" id="1.10.1740.110:FF:000001">
    <property type="entry name" value="Homoserine O-acetyltransferase"/>
    <property type="match status" value="1"/>
</dbReference>
<dbReference type="InterPro" id="IPR008220">
    <property type="entry name" value="HAT_MetX-like"/>
</dbReference>
<keyword evidence="8 10" id="KW-0012">Acyltransferase</keyword>
<dbReference type="Pfam" id="PF00561">
    <property type="entry name" value="Abhydrolase_1"/>
    <property type="match status" value="1"/>
</dbReference>
<feature type="domain" description="CBS" evidence="12">
    <location>
        <begin position="377"/>
        <end position="434"/>
    </location>
</feature>
<comment type="caution">
    <text evidence="10">Lacks conserved residue(s) required for the propagation of feature annotation.</text>
</comment>
<comment type="subunit">
    <text evidence="2 10">Homodimer.</text>
</comment>
<dbReference type="NCBIfam" id="TIGR01392">
    <property type="entry name" value="homoserO_Ac_trn"/>
    <property type="match status" value="1"/>
</dbReference>
<dbReference type="InterPro" id="IPR000073">
    <property type="entry name" value="AB_hydrolase_1"/>
</dbReference>
<evidence type="ECO:0000256" key="6">
    <source>
        <dbReference type="ARBA" id="ARBA00023122"/>
    </source>
</evidence>
<evidence type="ECO:0000256" key="3">
    <source>
        <dbReference type="ARBA" id="ARBA00022490"/>
    </source>
</evidence>
<dbReference type="GO" id="GO:0004414">
    <property type="term" value="F:homoserine O-acetyltransferase activity"/>
    <property type="evidence" value="ECO:0007669"/>
    <property type="project" value="UniProtKB-UniRule"/>
</dbReference>
<keyword evidence="6 11" id="KW-0129">CBS domain</keyword>
<feature type="binding site" evidence="10">
    <location>
        <position position="221"/>
    </location>
    <ligand>
        <name>substrate</name>
    </ligand>
</feature>
<evidence type="ECO:0000256" key="1">
    <source>
        <dbReference type="ARBA" id="ARBA00003082"/>
    </source>
</evidence>
<feature type="binding site" evidence="10">
    <location>
        <position position="351"/>
    </location>
    <ligand>
        <name>substrate</name>
    </ligand>
</feature>
<organism evidence="13">
    <name type="scientific">Methanobacterium formicicum</name>
    <dbReference type="NCBI Taxonomy" id="2162"/>
    <lineage>
        <taxon>Archaea</taxon>
        <taxon>Methanobacteriati</taxon>
        <taxon>Methanobacteriota</taxon>
        <taxon>Methanomada group</taxon>
        <taxon>Methanobacteria</taxon>
        <taxon>Methanobacteriales</taxon>
        <taxon>Methanobacteriaceae</taxon>
        <taxon>Methanobacterium</taxon>
    </lineage>
</organism>
<comment type="similarity">
    <text evidence="10">Belongs to the AB hydrolase superfamily. MetX family.</text>
</comment>
<dbReference type="Gene3D" id="3.40.50.1820">
    <property type="entry name" value="alpha/beta hydrolase"/>
    <property type="match status" value="1"/>
</dbReference>
<dbReference type="UniPathway" id="UPA00051">
    <property type="reaction ID" value="UER00074"/>
</dbReference>
<accession>A0A090I7X6</accession>
<dbReference type="GO" id="GO:0009086">
    <property type="term" value="P:methionine biosynthetic process"/>
    <property type="evidence" value="ECO:0007669"/>
    <property type="project" value="UniProtKB-UniRule"/>
</dbReference>
<dbReference type="Gene3D" id="3.10.580.10">
    <property type="entry name" value="CBS-domain"/>
    <property type="match status" value="1"/>
</dbReference>
<comment type="subcellular location">
    <subcellularLocation>
        <location evidence="10">Cytoplasm</location>
    </subcellularLocation>
</comment>
<dbReference type="SMART" id="SM00116">
    <property type="entry name" value="CBS"/>
    <property type="match status" value="2"/>
</dbReference>
<reference evidence="13" key="1">
    <citation type="submission" date="2014-08" db="EMBL/GenBank/DDBJ databases">
        <authorList>
            <person name="Wibberg D."/>
        </authorList>
    </citation>
    <scope>NUCLEOTIDE SEQUENCE</scope>
</reference>
<dbReference type="PANTHER" id="PTHR32268:SF11">
    <property type="entry name" value="HOMOSERINE O-ACETYLTRANSFERASE"/>
    <property type="match status" value="1"/>
</dbReference>
<dbReference type="PATRIC" id="fig|2162.9.peg.2104"/>
<dbReference type="Gene3D" id="1.10.1740.110">
    <property type="match status" value="1"/>
</dbReference>
<evidence type="ECO:0000256" key="2">
    <source>
        <dbReference type="ARBA" id="ARBA00011738"/>
    </source>
</evidence>
<dbReference type="NCBIfam" id="NF001209">
    <property type="entry name" value="PRK00175.1"/>
    <property type="match status" value="1"/>
</dbReference>
<dbReference type="PROSITE" id="PS51371">
    <property type="entry name" value="CBS"/>
    <property type="match status" value="2"/>
</dbReference>
<keyword evidence="7 10" id="KW-0486">Methionine biosynthesis</keyword>
<dbReference type="GO" id="GO:0005737">
    <property type="term" value="C:cytoplasm"/>
    <property type="evidence" value="ECO:0007669"/>
    <property type="project" value="UniProtKB-SubCell"/>
</dbReference>
<evidence type="ECO:0000256" key="5">
    <source>
        <dbReference type="ARBA" id="ARBA00022679"/>
    </source>
</evidence>
<dbReference type="PANTHER" id="PTHR32268">
    <property type="entry name" value="HOMOSERINE O-ACETYLTRANSFERASE"/>
    <property type="match status" value="1"/>
</dbReference>
<dbReference type="RefSeq" id="WP_048073409.1">
    <property type="nucleotide sequence ID" value="NZ_JARVXG010000048.1"/>
</dbReference>
<feature type="domain" description="CBS" evidence="12">
    <location>
        <begin position="438"/>
        <end position="493"/>
    </location>
</feature>
<dbReference type="CDD" id="cd04605">
    <property type="entry name" value="CBS_pair_arch_MET2_assoc"/>
    <property type="match status" value="1"/>
</dbReference>
<comment type="pathway">
    <text evidence="10">Amino-acid biosynthesis; L-methionine biosynthesis via de novo pathway; O-acetyl-L-homoserine from L-homoserine: step 1/1.</text>
</comment>
<feature type="active site" evidence="10">
    <location>
        <position position="317"/>
    </location>
</feature>
<dbReference type="InterPro" id="IPR029058">
    <property type="entry name" value="AB_hydrolase_fold"/>
</dbReference>
<comment type="catalytic activity">
    <reaction evidence="9 10">
        <text>L-homoserine + acetyl-CoA = O-acetyl-L-homoserine + CoA</text>
        <dbReference type="Rhea" id="RHEA:13701"/>
        <dbReference type="ChEBI" id="CHEBI:57287"/>
        <dbReference type="ChEBI" id="CHEBI:57288"/>
        <dbReference type="ChEBI" id="CHEBI:57476"/>
        <dbReference type="ChEBI" id="CHEBI:57716"/>
        <dbReference type="EC" id="2.3.1.31"/>
    </reaction>
</comment>
<gene>
    <name evidence="10" type="primary">metXA</name>
    <name evidence="13" type="ORF">DSM1535_2041</name>
</gene>